<dbReference type="PANTHER" id="PTHR33154:SF18">
    <property type="entry name" value="ARSENICAL RESISTANCE OPERON REPRESSOR"/>
    <property type="match status" value="1"/>
</dbReference>
<dbReference type="InterPro" id="IPR011991">
    <property type="entry name" value="ArsR-like_HTH"/>
</dbReference>
<dbReference type="CDD" id="cd00090">
    <property type="entry name" value="HTH_ARSR"/>
    <property type="match status" value="1"/>
</dbReference>
<dbReference type="OrthoDB" id="9798835at2"/>
<dbReference type="Proteomes" id="UP000187486">
    <property type="component" value="Unassembled WGS sequence"/>
</dbReference>
<dbReference type="NCBIfam" id="NF033788">
    <property type="entry name" value="HTH_metalloreg"/>
    <property type="match status" value="1"/>
</dbReference>
<evidence type="ECO:0000256" key="1">
    <source>
        <dbReference type="ARBA" id="ARBA00023015"/>
    </source>
</evidence>
<dbReference type="STRING" id="76021.BS329_36335"/>
<keyword evidence="3" id="KW-0804">Transcription</keyword>
<organism evidence="5 6">
    <name type="scientific">Amycolatopsis coloradensis</name>
    <dbReference type="NCBI Taxonomy" id="76021"/>
    <lineage>
        <taxon>Bacteria</taxon>
        <taxon>Bacillati</taxon>
        <taxon>Actinomycetota</taxon>
        <taxon>Actinomycetes</taxon>
        <taxon>Pseudonocardiales</taxon>
        <taxon>Pseudonocardiaceae</taxon>
        <taxon>Amycolatopsis</taxon>
    </lineage>
</organism>
<dbReference type="GO" id="GO:0003677">
    <property type="term" value="F:DNA binding"/>
    <property type="evidence" value="ECO:0007669"/>
    <property type="project" value="UniProtKB-KW"/>
</dbReference>
<keyword evidence="2" id="KW-0238">DNA-binding</keyword>
<dbReference type="InterPro" id="IPR036388">
    <property type="entry name" value="WH-like_DNA-bd_sf"/>
</dbReference>
<dbReference type="EMBL" id="MQUQ01000025">
    <property type="protein sequence ID" value="OLZ44545.1"/>
    <property type="molecule type" value="Genomic_DNA"/>
</dbReference>
<protein>
    <submittedName>
        <fullName evidence="5">ArsR family transcriptional regulator</fullName>
    </submittedName>
</protein>
<dbReference type="InterPro" id="IPR036390">
    <property type="entry name" value="WH_DNA-bd_sf"/>
</dbReference>
<dbReference type="SUPFAM" id="SSF46785">
    <property type="entry name" value="Winged helix' DNA-binding domain"/>
    <property type="match status" value="1"/>
</dbReference>
<dbReference type="AlphaFoldDB" id="A0A1R0KG74"/>
<proteinExistence type="predicted"/>
<keyword evidence="6" id="KW-1185">Reference proteome</keyword>
<dbReference type="SMART" id="SM00418">
    <property type="entry name" value="HTH_ARSR"/>
    <property type="match status" value="1"/>
</dbReference>
<dbReference type="PRINTS" id="PR00778">
    <property type="entry name" value="HTHARSR"/>
</dbReference>
<evidence type="ECO:0000256" key="3">
    <source>
        <dbReference type="ARBA" id="ARBA00023163"/>
    </source>
</evidence>
<dbReference type="Gene3D" id="1.10.10.10">
    <property type="entry name" value="Winged helix-like DNA-binding domain superfamily/Winged helix DNA-binding domain"/>
    <property type="match status" value="1"/>
</dbReference>
<dbReference type="PROSITE" id="PS50987">
    <property type="entry name" value="HTH_ARSR_2"/>
    <property type="match status" value="1"/>
</dbReference>
<sequence length="144" mass="15652">MASENGRTRKPVPVTLLMAEPAAVVDTTDAETAAKLFKALSDPVRIRLLSLVRHSPGGEACFCDLADNFDMPQPSLSHHLRVLVSAGILERERRGTWSWYTVVPEPLETLGTLLRPGGPLADRPARLPGAARATAVRLRLPPTR</sequence>
<comment type="caution">
    <text evidence="5">The sequence shown here is derived from an EMBL/GenBank/DDBJ whole genome shotgun (WGS) entry which is preliminary data.</text>
</comment>
<name>A0A1R0KG74_9PSEU</name>
<dbReference type="PANTHER" id="PTHR33154">
    <property type="entry name" value="TRANSCRIPTIONAL REGULATOR, ARSR FAMILY"/>
    <property type="match status" value="1"/>
</dbReference>
<feature type="domain" description="HTH arsR-type" evidence="4">
    <location>
        <begin position="25"/>
        <end position="122"/>
    </location>
</feature>
<evidence type="ECO:0000256" key="2">
    <source>
        <dbReference type="ARBA" id="ARBA00023125"/>
    </source>
</evidence>
<dbReference type="RefSeq" id="WP_076167436.1">
    <property type="nucleotide sequence ID" value="NZ_JBEZVB010000031.1"/>
</dbReference>
<evidence type="ECO:0000313" key="5">
    <source>
        <dbReference type="EMBL" id="OLZ44545.1"/>
    </source>
</evidence>
<dbReference type="Pfam" id="PF01022">
    <property type="entry name" value="HTH_5"/>
    <property type="match status" value="1"/>
</dbReference>
<accession>A0A1R0KG74</accession>
<dbReference type="InterPro" id="IPR051081">
    <property type="entry name" value="HTH_MetalResp_TranReg"/>
</dbReference>
<evidence type="ECO:0000313" key="6">
    <source>
        <dbReference type="Proteomes" id="UP000187486"/>
    </source>
</evidence>
<gene>
    <name evidence="5" type="ORF">BS329_36335</name>
</gene>
<dbReference type="InterPro" id="IPR001845">
    <property type="entry name" value="HTH_ArsR_DNA-bd_dom"/>
</dbReference>
<reference evidence="5 6" key="1">
    <citation type="submission" date="2016-01" db="EMBL/GenBank/DDBJ databases">
        <title>Amycolatopsis coloradensis genome sequencing and assembly.</title>
        <authorList>
            <person name="Mayilraj S."/>
        </authorList>
    </citation>
    <scope>NUCLEOTIDE SEQUENCE [LARGE SCALE GENOMIC DNA]</scope>
    <source>
        <strain evidence="5 6">DSM 44225</strain>
    </source>
</reference>
<dbReference type="GO" id="GO:0003700">
    <property type="term" value="F:DNA-binding transcription factor activity"/>
    <property type="evidence" value="ECO:0007669"/>
    <property type="project" value="InterPro"/>
</dbReference>
<evidence type="ECO:0000259" key="4">
    <source>
        <dbReference type="PROSITE" id="PS50987"/>
    </source>
</evidence>
<keyword evidence="1" id="KW-0805">Transcription regulation</keyword>